<organism evidence="2 3">
    <name type="scientific">Actinomadura violacea</name>
    <dbReference type="NCBI Taxonomy" id="2819934"/>
    <lineage>
        <taxon>Bacteria</taxon>
        <taxon>Bacillati</taxon>
        <taxon>Actinomycetota</taxon>
        <taxon>Actinomycetes</taxon>
        <taxon>Streptosporangiales</taxon>
        <taxon>Thermomonosporaceae</taxon>
        <taxon>Actinomadura</taxon>
    </lineage>
</organism>
<protein>
    <submittedName>
        <fullName evidence="2">Uncharacterized protein</fullName>
    </submittedName>
</protein>
<feature type="region of interest" description="Disordered" evidence="1">
    <location>
        <begin position="1"/>
        <end position="26"/>
    </location>
</feature>
<evidence type="ECO:0000313" key="3">
    <source>
        <dbReference type="Proteomes" id="UP000680206"/>
    </source>
</evidence>
<reference evidence="2 3" key="1">
    <citation type="submission" date="2021-03" db="EMBL/GenBank/DDBJ databases">
        <title>Actinomadura violae sp. nov., isolated from lichen in Thailand.</title>
        <authorList>
            <person name="Kanchanasin P."/>
            <person name="Saeng-In P."/>
            <person name="Phongsopitanun W."/>
            <person name="Yuki M."/>
            <person name="Kudo T."/>
            <person name="Ohkuma M."/>
            <person name="Tanasupawat S."/>
        </authorList>
    </citation>
    <scope>NUCLEOTIDE SEQUENCE [LARGE SCALE GENOMIC DNA]</scope>
    <source>
        <strain evidence="2 3">LCR2-06</strain>
    </source>
</reference>
<dbReference type="Proteomes" id="UP000680206">
    <property type="component" value="Unassembled WGS sequence"/>
</dbReference>
<feature type="compositionally biased region" description="Polar residues" evidence="1">
    <location>
        <begin position="1"/>
        <end position="10"/>
    </location>
</feature>
<comment type="caution">
    <text evidence="2">The sequence shown here is derived from an EMBL/GenBank/DDBJ whole genome shotgun (WGS) entry which is preliminary data.</text>
</comment>
<name>A0ABS3RXF8_9ACTN</name>
<accession>A0ABS3RXF8</accession>
<gene>
    <name evidence="2" type="ORF">J4709_26545</name>
</gene>
<sequence>MSPSTISTWRTRGYMDPVEGSPPRRPIYRRADVVQAEKAAYQAALRTSGSAKRTSRAALAG</sequence>
<proteinExistence type="predicted"/>
<dbReference type="EMBL" id="JAGEPF010000016">
    <property type="protein sequence ID" value="MBO2461148.1"/>
    <property type="molecule type" value="Genomic_DNA"/>
</dbReference>
<keyword evidence="3" id="KW-1185">Reference proteome</keyword>
<evidence type="ECO:0000256" key="1">
    <source>
        <dbReference type="SAM" id="MobiDB-lite"/>
    </source>
</evidence>
<evidence type="ECO:0000313" key="2">
    <source>
        <dbReference type="EMBL" id="MBO2461148.1"/>
    </source>
</evidence>